<proteinExistence type="predicted"/>
<sequence>MYQRTKVDVDRGEAPGSNLPQPCSPQVSIYPDIPRLFMFGYTANVIVHHGVWNEVVHFLQKPFSSKGLGDRLFEIFSS</sequence>
<reference evidence="2 3" key="1">
    <citation type="submission" date="2016-12" db="EMBL/GenBank/DDBJ databases">
        <authorList>
            <person name="Song W.-J."/>
            <person name="Kurnit D.M."/>
        </authorList>
    </citation>
    <scope>NUCLEOTIDE SEQUENCE [LARGE SCALE GENOMIC DNA]</scope>
    <source>
        <strain evidence="2 3">DSM 18488</strain>
    </source>
</reference>
<gene>
    <name evidence="2" type="ORF">SAMN02745220_05182</name>
</gene>
<feature type="compositionally biased region" description="Basic and acidic residues" evidence="1">
    <location>
        <begin position="1"/>
        <end position="13"/>
    </location>
</feature>
<accession>A0A1M7YLL6</accession>
<feature type="region of interest" description="Disordered" evidence="1">
    <location>
        <begin position="1"/>
        <end position="21"/>
    </location>
</feature>
<dbReference type="EMBL" id="FRFE01000060">
    <property type="protein sequence ID" value="SHO53520.1"/>
    <property type="molecule type" value="Genomic_DNA"/>
</dbReference>
<name>A0A1M7YLL6_9BACT</name>
<dbReference type="Proteomes" id="UP000184603">
    <property type="component" value="Unassembled WGS sequence"/>
</dbReference>
<evidence type="ECO:0000313" key="2">
    <source>
        <dbReference type="EMBL" id="SHO53520.1"/>
    </source>
</evidence>
<keyword evidence="3" id="KW-1185">Reference proteome</keyword>
<dbReference type="AlphaFoldDB" id="A0A1M7YLL6"/>
<evidence type="ECO:0000256" key="1">
    <source>
        <dbReference type="SAM" id="MobiDB-lite"/>
    </source>
</evidence>
<dbReference type="STRING" id="1121416.SAMN02745220_05182"/>
<evidence type="ECO:0000313" key="3">
    <source>
        <dbReference type="Proteomes" id="UP000184603"/>
    </source>
</evidence>
<organism evidence="2 3">
    <name type="scientific">Desulfopila aestuarii DSM 18488</name>
    <dbReference type="NCBI Taxonomy" id="1121416"/>
    <lineage>
        <taxon>Bacteria</taxon>
        <taxon>Pseudomonadati</taxon>
        <taxon>Thermodesulfobacteriota</taxon>
        <taxon>Desulfobulbia</taxon>
        <taxon>Desulfobulbales</taxon>
        <taxon>Desulfocapsaceae</taxon>
        <taxon>Desulfopila</taxon>
    </lineage>
</organism>
<protein>
    <submittedName>
        <fullName evidence="2">Uncharacterized protein</fullName>
    </submittedName>
</protein>